<sequence>MLSFKSLVLNVLGRTSGASLTELFDKTDPTVDGDDCLHDCDSCIVEYPKRFKVEQSHVLYGNIKGWSSHLLVATAKSDWVRNVANEKGSIMEALDKAHGPENDRLMLSASNIPTPDGSPDYSKPTCGLLLPAFVSIYNITAKNVPQLINLVDMAPTTSSPLEPSVLPRTVSSPDPNIPVITTKACPHNAIILLCSHKSRDARCGQSAPLLRKEFERHLRPLGLYRDLHDERPGGVGIYFISHVGGHKYSANVIIYRRPNAFGQDDISVPKSNGEGQEHETRDGSDLGASQCIWLARVRPEDCENLIRYTVMKGKVVKPEHQLRGGFDRAKGVMSW</sequence>
<reference evidence="2" key="1">
    <citation type="journal article" date="2021" name="Nat. Commun.">
        <title>Genetic determinants of endophytism in the Arabidopsis root mycobiome.</title>
        <authorList>
            <person name="Mesny F."/>
            <person name="Miyauchi S."/>
            <person name="Thiergart T."/>
            <person name="Pickel B."/>
            <person name="Atanasova L."/>
            <person name="Karlsson M."/>
            <person name="Huettel B."/>
            <person name="Barry K.W."/>
            <person name="Haridas S."/>
            <person name="Chen C."/>
            <person name="Bauer D."/>
            <person name="Andreopoulos W."/>
            <person name="Pangilinan J."/>
            <person name="LaButti K."/>
            <person name="Riley R."/>
            <person name="Lipzen A."/>
            <person name="Clum A."/>
            <person name="Drula E."/>
            <person name="Henrissat B."/>
            <person name="Kohler A."/>
            <person name="Grigoriev I.V."/>
            <person name="Martin F.M."/>
            <person name="Hacquard S."/>
        </authorList>
    </citation>
    <scope>NUCLEOTIDE SEQUENCE</scope>
    <source>
        <strain evidence="2">MPI-CAGE-AT-0023</strain>
    </source>
</reference>
<dbReference type="RefSeq" id="XP_046047804.1">
    <property type="nucleotide sequence ID" value="XM_046188027.1"/>
</dbReference>
<dbReference type="Pfam" id="PF06999">
    <property type="entry name" value="Suc_Fer-like"/>
    <property type="match status" value="1"/>
</dbReference>
<dbReference type="SUPFAM" id="SSF52833">
    <property type="entry name" value="Thioredoxin-like"/>
    <property type="match status" value="1"/>
</dbReference>
<dbReference type="EMBL" id="JAGMUX010000011">
    <property type="protein sequence ID" value="KAH7244581.1"/>
    <property type="molecule type" value="Genomic_DNA"/>
</dbReference>
<dbReference type="OrthoDB" id="10253744at2759"/>
<feature type="region of interest" description="Disordered" evidence="1">
    <location>
        <begin position="265"/>
        <end position="284"/>
    </location>
</feature>
<dbReference type="PANTHER" id="PTHR31902">
    <property type="entry name" value="ACTIN PATCHES DISTAL PROTEIN 1"/>
    <property type="match status" value="1"/>
</dbReference>
<dbReference type="InterPro" id="IPR009737">
    <property type="entry name" value="Aim32/Apd1-like"/>
</dbReference>
<keyword evidence="3" id="KW-1185">Reference proteome</keyword>
<comment type="caution">
    <text evidence="2">The sequence shown here is derived from an EMBL/GenBank/DDBJ whole genome shotgun (WGS) entry which is preliminary data.</text>
</comment>
<dbReference type="AlphaFoldDB" id="A0A9P9GT02"/>
<evidence type="ECO:0000313" key="3">
    <source>
        <dbReference type="Proteomes" id="UP000720189"/>
    </source>
</evidence>
<protein>
    <submittedName>
        <fullName evidence="2">Sucrase/ferredoxin domain-containing protein</fullName>
    </submittedName>
</protein>
<name>A0A9P9GT02_FUSRE</name>
<dbReference type="Proteomes" id="UP000720189">
    <property type="component" value="Unassembled WGS sequence"/>
</dbReference>
<gene>
    <name evidence="2" type="ORF">BKA55DRAFT_515668</name>
</gene>
<feature type="compositionally biased region" description="Basic and acidic residues" evidence="1">
    <location>
        <begin position="275"/>
        <end position="284"/>
    </location>
</feature>
<evidence type="ECO:0000256" key="1">
    <source>
        <dbReference type="SAM" id="MobiDB-lite"/>
    </source>
</evidence>
<dbReference type="Gene3D" id="3.40.30.10">
    <property type="entry name" value="Glutaredoxin"/>
    <property type="match status" value="1"/>
</dbReference>
<proteinExistence type="predicted"/>
<dbReference type="InterPro" id="IPR036249">
    <property type="entry name" value="Thioredoxin-like_sf"/>
</dbReference>
<accession>A0A9P9GT02</accession>
<organism evidence="2 3">
    <name type="scientific">Fusarium redolens</name>
    <dbReference type="NCBI Taxonomy" id="48865"/>
    <lineage>
        <taxon>Eukaryota</taxon>
        <taxon>Fungi</taxon>
        <taxon>Dikarya</taxon>
        <taxon>Ascomycota</taxon>
        <taxon>Pezizomycotina</taxon>
        <taxon>Sordariomycetes</taxon>
        <taxon>Hypocreomycetidae</taxon>
        <taxon>Hypocreales</taxon>
        <taxon>Nectriaceae</taxon>
        <taxon>Fusarium</taxon>
        <taxon>Fusarium redolens species complex</taxon>
    </lineage>
</organism>
<dbReference type="CDD" id="cd03062">
    <property type="entry name" value="TRX_Fd_Sucrase"/>
    <property type="match status" value="1"/>
</dbReference>
<evidence type="ECO:0000313" key="2">
    <source>
        <dbReference type="EMBL" id="KAH7244581.1"/>
    </source>
</evidence>
<dbReference type="GeneID" id="70217981"/>
<dbReference type="PANTHER" id="PTHR31902:SF14">
    <property type="entry name" value="ACTIN PATCHES DISTAL PROTEIN 1"/>
    <property type="match status" value="1"/>
</dbReference>